<keyword evidence="2" id="KW-1185">Reference proteome</keyword>
<protein>
    <submittedName>
        <fullName evidence="1">Structural protein</fullName>
    </submittedName>
</protein>
<dbReference type="Proteomes" id="UP000224502">
    <property type="component" value="Segment"/>
</dbReference>
<reference evidence="1 2" key="1">
    <citation type="journal article" date="2017" name="Viruses">
        <title>Phage Biodiversity in Artisanal Cheese Wheys Reflects the Complexity of the Fermentation Process.</title>
        <authorList>
            <person name="Mahony J."/>
            <person name="Moscarelli A."/>
            <person name="Kelleher P."/>
            <person name="Lugli G.A."/>
            <person name="Ventura M."/>
            <person name="Settanni L."/>
            <person name="van Sinderen D."/>
        </authorList>
    </citation>
    <scope>NUCLEOTIDE SEQUENCE [LARGE SCALE GENOMIC DNA]</scope>
</reference>
<organism evidence="1 2">
    <name type="scientific">Lactococcus phage LW31</name>
    <dbReference type="NCBI Taxonomy" id="1965478"/>
    <lineage>
        <taxon>Viruses</taxon>
        <taxon>Duplodnaviria</taxon>
        <taxon>Heunggongvirae</taxon>
        <taxon>Uroviricota</taxon>
        <taxon>Caudoviricetes</taxon>
        <taxon>Teubervirus</taxon>
        <taxon>Teubervirus LW31</taxon>
    </lineage>
</organism>
<dbReference type="EMBL" id="KY554762">
    <property type="protein sequence ID" value="ARM65663.1"/>
    <property type="molecule type" value="Genomic_DNA"/>
</dbReference>
<sequence length="240" mass="28120">MDYTQFVTQVKTECPCFKDKETTELEPMIESLILLLSKSLCWDNGFEYQSRQETFEFVNNLKCLTCDRYQTYPLFYQSPNMDIIEVELVTYEGLQELKYSIPENEWVIRKGNLLIDTANLPRTFCLSDCEEFELNVTYNSGYNEFPPRLLPVICSLLTSMSLSLLGCGSIKQCTTMDKPKAYQIIKTKKVGEISRTWTTDESHVEYLYEKMLTQNQLRLISELSLCNRLNLDERLWFVKS</sequence>
<gene>
    <name evidence="1" type="ORF">LW31_061</name>
</gene>
<proteinExistence type="predicted"/>
<evidence type="ECO:0000313" key="1">
    <source>
        <dbReference type="EMBL" id="ARM65663.1"/>
    </source>
</evidence>
<evidence type="ECO:0000313" key="2">
    <source>
        <dbReference type="Proteomes" id="UP000224502"/>
    </source>
</evidence>
<accession>A0A1W6JHI0</accession>
<name>A0A1W6JHI0_9CAUD</name>